<dbReference type="InterPro" id="IPR052727">
    <property type="entry name" value="Rab4/Rab5_effector"/>
</dbReference>
<dbReference type="PROSITE" id="PS50948">
    <property type="entry name" value="PAN"/>
    <property type="match status" value="1"/>
</dbReference>
<dbReference type="GO" id="GO:0006508">
    <property type="term" value="P:proteolysis"/>
    <property type="evidence" value="ECO:0007669"/>
    <property type="project" value="InterPro"/>
</dbReference>
<comment type="caution">
    <text evidence="4">The sequence shown here is derived from an EMBL/GenBank/DDBJ whole genome shotgun (WGS) entry which is preliminary data.</text>
</comment>
<dbReference type="InterPro" id="IPR003609">
    <property type="entry name" value="Pan_app"/>
</dbReference>
<feature type="domain" description="Apple" evidence="3">
    <location>
        <begin position="443"/>
        <end position="522"/>
    </location>
</feature>
<evidence type="ECO:0000259" key="3">
    <source>
        <dbReference type="PROSITE" id="PS50948"/>
    </source>
</evidence>
<dbReference type="InterPro" id="IPR000177">
    <property type="entry name" value="Apple"/>
</dbReference>
<evidence type="ECO:0000256" key="1">
    <source>
        <dbReference type="ARBA" id="ARBA00022737"/>
    </source>
</evidence>
<organism evidence="4 5">
    <name type="scientific">Phytophthora citrophthora</name>
    <dbReference type="NCBI Taxonomy" id="4793"/>
    <lineage>
        <taxon>Eukaryota</taxon>
        <taxon>Sar</taxon>
        <taxon>Stramenopiles</taxon>
        <taxon>Oomycota</taxon>
        <taxon>Peronosporomycetes</taxon>
        <taxon>Peronosporales</taxon>
        <taxon>Peronosporaceae</taxon>
        <taxon>Phytophthora</taxon>
    </lineage>
</organism>
<protein>
    <recommendedName>
        <fullName evidence="3">Apple domain-containing protein</fullName>
    </recommendedName>
</protein>
<keyword evidence="2" id="KW-1015">Disulfide bond</keyword>
<dbReference type="SMART" id="SM00223">
    <property type="entry name" value="APPLE"/>
    <property type="match status" value="2"/>
</dbReference>
<evidence type="ECO:0000313" key="4">
    <source>
        <dbReference type="EMBL" id="KAK1933547.1"/>
    </source>
</evidence>
<accession>A0AAD9LFG8</accession>
<evidence type="ECO:0000256" key="2">
    <source>
        <dbReference type="ARBA" id="ARBA00023157"/>
    </source>
</evidence>
<name>A0AAD9LFG8_9STRA</name>
<proteinExistence type="predicted"/>
<dbReference type="CDD" id="cd01100">
    <property type="entry name" value="APPLE_Factor_XI_like"/>
    <property type="match status" value="2"/>
</dbReference>
<gene>
    <name evidence="4" type="ORF">P3T76_011761</name>
</gene>
<dbReference type="EMBL" id="JASMQC010000028">
    <property type="protein sequence ID" value="KAK1933547.1"/>
    <property type="molecule type" value="Genomic_DNA"/>
</dbReference>
<keyword evidence="5" id="KW-1185">Reference proteome</keyword>
<keyword evidence="1" id="KW-0677">Repeat</keyword>
<reference evidence="4" key="1">
    <citation type="submission" date="2023-08" db="EMBL/GenBank/DDBJ databases">
        <title>Reference Genome Resource for the Citrus Pathogen Phytophthora citrophthora.</title>
        <authorList>
            <person name="Moller H."/>
            <person name="Coetzee B."/>
            <person name="Rose L.J."/>
            <person name="Van Niekerk J.M."/>
        </authorList>
    </citation>
    <scope>NUCLEOTIDE SEQUENCE</scope>
    <source>
        <strain evidence="4">STE-U-9442</strain>
    </source>
</reference>
<dbReference type="InterPro" id="IPR023393">
    <property type="entry name" value="START-like_dom_sf"/>
</dbReference>
<dbReference type="Proteomes" id="UP001259832">
    <property type="component" value="Unassembled WGS sequence"/>
</dbReference>
<dbReference type="AlphaFoldDB" id="A0AAD9LFG8"/>
<dbReference type="GO" id="GO:0005576">
    <property type="term" value="C:extracellular region"/>
    <property type="evidence" value="ECO:0007669"/>
    <property type="project" value="InterPro"/>
</dbReference>
<dbReference type="PANTHER" id="PTHR13510">
    <property type="entry name" value="FYVE-FINGER-CONTAINING RAB5 EFFECTOR PROTEIN RABENOSYN-5-RELATED"/>
    <property type="match status" value="1"/>
</dbReference>
<dbReference type="Pfam" id="PF14295">
    <property type="entry name" value="PAN_4"/>
    <property type="match status" value="3"/>
</dbReference>
<evidence type="ECO:0000313" key="5">
    <source>
        <dbReference type="Proteomes" id="UP001259832"/>
    </source>
</evidence>
<sequence length="750" mass="81830">MNFPHRSSRASLQLPNGNFAIIIAASGRPVFVALTDAEQQNCHDRVFQLLDRTLRSYDERDGQTQDGRSSAPLHHSNLDNTRWKLLKTKADASLYTERGTYTLQDQNLLGGDWQNPVTILMAGTIRGDLDEVMFGIETPDSNTFRTRMELFINQPVECAVLAELMGPTDVDPFRFLGITWVVYEHTWPIKAMVKPRDFVTLTATGTMTRANGDRIGYEVVQPARLAQCPPLPGSIIRGKVMHAVIFKQQEPGLVDVFVNTYVETQGVVLDKMIVSVTWKGNLGLWGAVKLAEMKKLQWCIDNCRSERQKEQQRLSASAVGVCTRCYERRSMMKRGNGVVLDDKDCCVLCSSPTCYRCRVERTLKVVDTDSSKLKDQLVLVCQPCLMFIQKIRPTDLAMLNHKRRLSLLVAFTFSCLFAVLAGAGSTSASEDVTTAPSSTGLVCGAQLKNIYYHGFNLQTSTVSDAAACCELCSSYSGCVLYTYFHSSSTGQSLCYLKSGAGEKTNYADSSSVTAVSAFMVSSTTAPTPTTASTPAPSTEAPSVCNEQLEGVFYNDYTLYEFSIDSAEDCCNYCAQLAGEGCVLYTLYVSRSENVKRCLLKSAAGSTTNYATSDDLTVVSAFLPASATATPKPTAACAAEGQYCGNAQGTSCCESNSYCQPWNTYYYQCIGLPDGCGNLETDVDYYGNDLSSALTLYPWLCCSLCQKTDGCNAYTFVNLDPAGPTCYMKTSSSGRVASVGALSGVPLNKTT</sequence>
<dbReference type="Gene3D" id="3.30.530.20">
    <property type="match status" value="1"/>
</dbReference>
<dbReference type="Gene3D" id="3.50.4.10">
    <property type="entry name" value="Hepatocyte Growth Factor"/>
    <property type="match status" value="3"/>
</dbReference>
<dbReference type="PANTHER" id="PTHR13510:SF44">
    <property type="entry name" value="RABENOSYN-5"/>
    <property type="match status" value="1"/>
</dbReference>